<name>A0ABU9PPZ6_9BURK</name>
<evidence type="ECO:0000313" key="1">
    <source>
        <dbReference type="EMBL" id="MEM4986078.1"/>
    </source>
</evidence>
<keyword evidence="2" id="KW-1185">Reference proteome</keyword>
<gene>
    <name evidence="1" type="ORF">V8G57_01625</name>
</gene>
<comment type="caution">
    <text evidence="1">The sequence shown here is derived from an EMBL/GenBank/DDBJ whole genome shotgun (WGS) entry which is preliminary data.</text>
</comment>
<sequence length="50" mass="5646">MVAWLWLSVIDHVTDKYPRYCHIPASIIALPAHGRAGKKDERTVMPAKTT</sequence>
<evidence type="ECO:0000313" key="2">
    <source>
        <dbReference type="Proteomes" id="UP001495910"/>
    </source>
</evidence>
<organism evidence="1 2">
    <name type="scientific">Collimonas rhizosphaerae</name>
    <dbReference type="NCBI Taxonomy" id="3126357"/>
    <lineage>
        <taxon>Bacteria</taxon>
        <taxon>Pseudomonadati</taxon>
        <taxon>Pseudomonadota</taxon>
        <taxon>Betaproteobacteria</taxon>
        <taxon>Burkholderiales</taxon>
        <taxon>Oxalobacteraceae</taxon>
        <taxon>Collimonas</taxon>
    </lineage>
</organism>
<dbReference type="EMBL" id="JBANDC010000001">
    <property type="protein sequence ID" value="MEM4986078.1"/>
    <property type="molecule type" value="Genomic_DNA"/>
</dbReference>
<dbReference type="Proteomes" id="UP001495910">
    <property type="component" value="Unassembled WGS sequence"/>
</dbReference>
<reference evidence="1 2" key="1">
    <citation type="submission" date="2024-02" db="EMBL/GenBank/DDBJ databases">
        <title>Draft genome sequence of Collimonas sp. strain H4R21, an effective mineral-weathering bacterial strain isolated from the beech rhizosphere.</title>
        <authorList>
            <person name="Morin E."/>
            <person name="Uroz S."/>
            <person name="Leveau J.H.J."/>
            <person name="Kumar R."/>
            <person name="Rey M.W."/>
            <person name="Pham J."/>
        </authorList>
    </citation>
    <scope>NUCLEOTIDE SEQUENCE [LARGE SCALE GENOMIC DNA]</scope>
    <source>
        <strain evidence="1 2">H4R21</strain>
    </source>
</reference>
<proteinExistence type="predicted"/>
<protein>
    <submittedName>
        <fullName evidence="1">Uncharacterized protein</fullName>
    </submittedName>
</protein>
<accession>A0ABU9PPZ6</accession>
<dbReference type="RefSeq" id="WP_342827915.1">
    <property type="nucleotide sequence ID" value="NZ_JBANDC010000001.1"/>
</dbReference>